<dbReference type="PROSITE" id="PS50076">
    <property type="entry name" value="DNAJ_2"/>
    <property type="match status" value="1"/>
</dbReference>
<evidence type="ECO:0000256" key="7">
    <source>
        <dbReference type="ARBA" id="ARBA00023136"/>
    </source>
</evidence>
<proteinExistence type="predicted"/>
<dbReference type="PRINTS" id="PR00625">
    <property type="entry name" value="JDOMAIN"/>
</dbReference>
<keyword evidence="8" id="KW-0143">Chaperone</keyword>
<evidence type="ECO:0000313" key="12">
    <source>
        <dbReference type="EMBL" id="CAI2361869.1"/>
    </source>
</evidence>
<dbReference type="SUPFAM" id="SSF81296">
    <property type="entry name" value="E set domains"/>
    <property type="match status" value="1"/>
</dbReference>
<dbReference type="SMART" id="SM00271">
    <property type="entry name" value="DnaJ"/>
    <property type="match status" value="1"/>
</dbReference>
<feature type="transmembrane region" description="Helical" evidence="10">
    <location>
        <begin position="23"/>
        <end position="44"/>
    </location>
</feature>
<dbReference type="InterPro" id="IPR035892">
    <property type="entry name" value="C2_domain_sf"/>
</dbReference>
<dbReference type="AlphaFoldDB" id="A0AAD1U7S9"/>
<dbReference type="InterPro" id="IPR001623">
    <property type="entry name" value="DnaJ_domain"/>
</dbReference>
<feature type="transmembrane region" description="Helical" evidence="10">
    <location>
        <begin position="207"/>
        <end position="229"/>
    </location>
</feature>
<feature type="region of interest" description="Disordered" evidence="9">
    <location>
        <begin position="601"/>
        <end position="643"/>
    </location>
</feature>
<evidence type="ECO:0000313" key="13">
    <source>
        <dbReference type="Proteomes" id="UP001295684"/>
    </source>
</evidence>
<dbReference type="GO" id="GO:0006620">
    <property type="term" value="P:post-translational protein targeting to endoplasmic reticulum membrane"/>
    <property type="evidence" value="ECO:0007669"/>
    <property type="project" value="TreeGrafter"/>
</dbReference>
<comment type="subcellular location">
    <subcellularLocation>
        <location evidence="1">Endoplasmic reticulum membrane</location>
        <topology evidence="1">Multi-pass membrane protein</topology>
    </subcellularLocation>
</comment>
<evidence type="ECO:0000256" key="8">
    <source>
        <dbReference type="ARBA" id="ARBA00023186"/>
    </source>
</evidence>
<protein>
    <recommendedName>
        <fullName evidence="11">J domain-containing protein</fullName>
    </recommendedName>
</protein>
<feature type="compositionally biased region" description="Acidic residues" evidence="9">
    <location>
        <begin position="608"/>
        <end position="618"/>
    </location>
</feature>
<keyword evidence="13" id="KW-1185">Reference proteome</keyword>
<evidence type="ECO:0000256" key="10">
    <source>
        <dbReference type="SAM" id="Phobius"/>
    </source>
</evidence>
<dbReference type="Gene3D" id="1.10.287.110">
    <property type="entry name" value="DnaJ domain"/>
    <property type="match status" value="1"/>
</dbReference>
<dbReference type="SUPFAM" id="SSF46565">
    <property type="entry name" value="Chaperone J-domain"/>
    <property type="match status" value="1"/>
</dbReference>
<dbReference type="CDD" id="cd06257">
    <property type="entry name" value="DnaJ"/>
    <property type="match status" value="1"/>
</dbReference>
<dbReference type="Pfam" id="PF02889">
    <property type="entry name" value="Sec63"/>
    <property type="match status" value="1"/>
</dbReference>
<accession>A0AAD1U7S9</accession>
<keyword evidence="6 10" id="KW-1133">Transmembrane helix</keyword>
<keyword evidence="2" id="KW-0813">Transport</keyword>
<dbReference type="Gene3D" id="2.60.40.150">
    <property type="entry name" value="C2 domain"/>
    <property type="match status" value="1"/>
</dbReference>
<dbReference type="Pfam" id="PF00226">
    <property type="entry name" value="DnaJ"/>
    <property type="match status" value="1"/>
</dbReference>
<dbReference type="SUPFAM" id="SSF158702">
    <property type="entry name" value="Sec63 N-terminal domain-like"/>
    <property type="match status" value="1"/>
</dbReference>
<dbReference type="Proteomes" id="UP001295684">
    <property type="component" value="Unassembled WGS sequence"/>
</dbReference>
<dbReference type="EMBL" id="CAMPGE010003045">
    <property type="protein sequence ID" value="CAI2361869.1"/>
    <property type="molecule type" value="Genomic_DNA"/>
</dbReference>
<dbReference type="PANTHER" id="PTHR24075:SF0">
    <property type="entry name" value="TRANSLOCATION PROTEIN SEC63 HOMOLOG"/>
    <property type="match status" value="1"/>
</dbReference>
<comment type="caution">
    <text evidence="12">The sequence shown here is derived from an EMBL/GenBank/DDBJ whole genome shotgun (WGS) entry which is preliminary data.</text>
</comment>
<dbReference type="InterPro" id="IPR014756">
    <property type="entry name" value="Ig_E-set"/>
</dbReference>
<evidence type="ECO:0000256" key="2">
    <source>
        <dbReference type="ARBA" id="ARBA00022448"/>
    </source>
</evidence>
<sequence length="643" mass="74153">MSSYKDNFGKNEESERLGYDDSAFYFFACTILILIIIVYSYFLFRDLLFSKRVSDKNQKSSDLDTCQGVLKDFEDKSKAKPSMVKYILKLGFLAFLVVLLYASYKEAGSVEQMKAFDPFEILDIPHDADTKMIKKAFRRKSVETHPDKNPNDPLAASKFLQVTRAHQALTDEDSKENYKKYGNPDGPGPIKVAIGLPFFLMKKENQIVSLCISFLFILVLIPLGFFYWYSNSYIYTDTGLKEDDGRRYAQVLNEMMSFQDFPKLAGWCSDLESIKIQNKTEVEMLIKLNADKLNNRGPKVDKKKGVLANYKCHMLLLFYMCRAEGIPERYKEEVSQIVQKIPSLIDLWLEISMFFHVNYARKVVRKNIPFKTVVDLMNFSQHVIQGMWEKDSELMQLPHINTNASIAIQKKMKKKTVSLKEYVELSPEERKSHGVLKDAEMEHVEKWIKNLPKIKFSSKLYTDGFEDIIGGDLVTVSVSIDREDLSVHDRVPPICSTTYPFSKTPTYHIFITDRTEKMIMGNMKLTGTTKVLTSEIKLPTPPTTNGECMLKIFCFVDSYIGFDQSTELKFTVTKYDEERDTFKYHEDDIKRDPSLFEQALQGLKEQNSDDELESDSDDDKGFGSKKHLSKKSSDDEIDDEKDD</sequence>
<dbReference type="GO" id="GO:0008320">
    <property type="term" value="F:protein transmembrane transporter activity"/>
    <property type="evidence" value="ECO:0007669"/>
    <property type="project" value="TreeGrafter"/>
</dbReference>
<dbReference type="GO" id="GO:0003723">
    <property type="term" value="F:RNA binding"/>
    <property type="evidence" value="ECO:0007669"/>
    <property type="project" value="TreeGrafter"/>
</dbReference>
<organism evidence="12 13">
    <name type="scientific">Euplotes crassus</name>
    <dbReference type="NCBI Taxonomy" id="5936"/>
    <lineage>
        <taxon>Eukaryota</taxon>
        <taxon>Sar</taxon>
        <taxon>Alveolata</taxon>
        <taxon>Ciliophora</taxon>
        <taxon>Intramacronucleata</taxon>
        <taxon>Spirotrichea</taxon>
        <taxon>Hypotrichia</taxon>
        <taxon>Euplotida</taxon>
        <taxon>Euplotidae</taxon>
        <taxon>Moneuplotes</taxon>
    </lineage>
</organism>
<keyword evidence="4" id="KW-0256">Endoplasmic reticulum</keyword>
<evidence type="ECO:0000256" key="3">
    <source>
        <dbReference type="ARBA" id="ARBA00022692"/>
    </source>
</evidence>
<evidence type="ECO:0000256" key="4">
    <source>
        <dbReference type="ARBA" id="ARBA00022824"/>
    </source>
</evidence>
<dbReference type="InterPro" id="IPR036869">
    <property type="entry name" value="J_dom_sf"/>
</dbReference>
<feature type="transmembrane region" description="Helical" evidence="10">
    <location>
        <begin position="86"/>
        <end position="104"/>
    </location>
</feature>
<evidence type="ECO:0000259" key="11">
    <source>
        <dbReference type="PROSITE" id="PS50076"/>
    </source>
</evidence>
<dbReference type="GO" id="GO:0006614">
    <property type="term" value="P:SRP-dependent cotranslational protein targeting to membrane"/>
    <property type="evidence" value="ECO:0007669"/>
    <property type="project" value="TreeGrafter"/>
</dbReference>
<evidence type="ECO:0000256" key="5">
    <source>
        <dbReference type="ARBA" id="ARBA00022927"/>
    </source>
</evidence>
<gene>
    <name evidence="12" type="ORF">ECRASSUSDP1_LOCUS3183</name>
</gene>
<dbReference type="InterPro" id="IPR004179">
    <property type="entry name" value="Sec63-dom"/>
</dbReference>
<dbReference type="Gene3D" id="1.10.3380.10">
    <property type="entry name" value="Sec63 N-terminal domain-like domain"/>
    <property type="match status" value="1"/>
</dbReference>
<dbReference type="GO" id="GO:0031207">
    <property type="term" value="C:Sec62/Sec63 complex"/>
    <property type="evidence" value="ECO:0007669"/>
    <property type="project" value="TreeGrafter"/>
</dbReference>
<reference evidence="12" key="1">
    <citation type="submission" date="2023-07" db="EMBL/GenBank/DDBJ databases">
        <authorList>
            <consortium name="AG Swart"/>
            <person name="Singh M."/>
            <person name="Singh A."/>
            <person name="Seah K."/>
            <person name="Emmerich C."/>
        </authorList>
    </citation>
    <scope>NUCLEOTIDE SEQUENCE</scope>
    <source>
        <strain evidence="12">DP1</strain>
    </source>
</reference>
<feature type="domain" description="J" evidence="11">
    <location>
        <begin position="117"/>
        <end position="182"/>
    </location>
</feature>
<dbReference type="PANTHER" id="PTHR24075">
    <property type="entry name" value="SEC63 DOMAIN-CONTAINING"/>
    <property type="match status" value="1"/>
</dbReference>
<keyword evidence="3 10" id="KW-0812">Transmembrane</keyword>
<dbReference type="SMART" id="SM00973">
    <property type="entry name" value="Sec63"/>
    <property type="match status" value="1"/>
</dbReference>
<name>A0AAD1U7S9_EUPCR</name>
<evidence type="ECO:0000256" key="1">
    <source>
        <dbReference type="ARBA" id="ARBA00004477"/>
    </source>
</evidence>
<keyword evidence="5" id="KW-0653">Protein transport</keyword>
<evidence type="ECO:0000256" key="6">
    <source>
        <dbReference type="ARBA" id="ARBA00022989"/>
    </source>
</evidence>
<evidence type="ECO:0000256" key="9">
    <source>
        <dbReference type="SAM" id="MobiDB-lite"/>
    </source>
</evidence>
<keyword evidence="7 10" id="KW-0472">Membrane</keyword>